<dbReference type="RefSeq" id="WP_284216080.1">
    <property type="nucleotide sequence ID" value="NZ_BSOT01000005.1"/>
</dbReference>
<reference evidence="2" key="2">
    <citation type="submission" date="2023-01" db="EMBL/GenBank/DDBJ databases">
        <title>Draft genome sequence of Agaribacter marinus strain NBRC 110023.</title>
        <authorList>
            <person name="Sun Q."/>
            <person name="Mori K."/>
        </authorList>
    </citation>
    <scope>NUCLEOTIDE SEQUENCE</scope>
    <source>
        <strain evidence="2">NBRC 110023</strain>
    </source>
</reference>
<evidence type="ECO:0000256" key="1">
    <source>
        <dbReference type="SAM" id="Phobius"/>
    </source>
</evidence>
<keyword evidence="1" id="KW-1133">Transmembrane helix</keyword>
<dbReference type="EMBL" id="BSOT01000005">
    <property type="protein sequence ID" value="GLR69768.1"/>
    <property type="molecule type" value="Genomic_DNA"/>
</dbReference>
<feature type="transmembrane region" description="Helical" evidence="1">
    <location>
        <begin position="12"/>
        <end position="29"/>
    </location>
</feature>
<organism evidence="2 3">
    <name type="scientific">Agaribacter marinus</name>
    <dbReference type="NCBI Taxonomy" id="1431249"/>
    <lineage>
        <taxon>Bacteria</taxon>
        <taxon>Pseudomonadati</taxon>
        <taxon>Pseudomonadota</taxon>
        <taxon>Gammaproteobacteria</taxon>
        <taxon>Alteromonadales</taxon>
        <taxon>Alteromonadaceae</taxon>
        <taxon>Agaribacter</taxon>
    </lineage>
</organism>
<keyword evidence="3" id="KW-1185">Reference proteome</keyword>
<evidence type="ECO:0000313" key="3">
    <source>
        <dbReference type="Proteomes" id="UP001156601"/>
    </source>
</evidence>
<feature type="transmembrane region" description="Helical" evidence="1">
    <location>
        <begin position="109"/>
        <end position="133"/>
    </location>
</feature>
<evidence type="ECO:0000313" key="2">
    <source>
        <dbReference type="EMBL" id="GLR69768.1"/>
    </source>
</evidence>
<dbReference type="Pfam" id="PF11158">
    <property type="entry name" value="DUF2938"/>
    <property type="match status" value="1"/>
</dbReference>
<dbReference type="InterPro" id="IPR021329">
    <property type="entry name" value="DUF2938"/>
</dbReference>
<accession>A0AA37WH91</accession>
<keyword evidence="1" id="KW-0812">Transmembrane</keyword>
<comment type="caution">
    <text evidence="2">The sequence shown here is derived from an EMBL/GenBank/DDBJ whole genome shotgun (WGS) entry which is preliminary data.</text>
</comment>
<dbReference type="Proteomes" id="UP001156601">
    <property type="component" value="Unassembled WGS sequence"/>
</dbReference>
<protein>
    <recommendedName>
        <fullName evidence="4">DUF2938 domain-containing protein</fullName>
    </recommendedName>
</protein>
<sequence length="169" mass="18186">MFENLSHPLNLILPAIYIGIGATAIMDVWTLFLKVAFNVSGLNFAMVGRWIGHMPRGKLMHQGIVNSSPIANESIIGWTAHYVIGIIFAAALLLVFGVAWLNSPSLTPALAAGLITVAFPFCLMQPCFGMGIAATKLPNPHITQFKSLVAHSVFGMGLYFSALLGNKLF</sequence>
<feature type="transmembrane region" description="Helical" evidence="1">
    <location>
        <begin position="145"/>
        <end position="164"/>
    </location>
</feature>
<gene>
    <name evidence="2" type="ORF">GCM10007852_06760</name>
</gene>
<name>A0AA37WH91_9ALTE</name>
<reference evidence="2" key="1">
    <citation type="journal article" date="2014" name="Int. J. Syst. Evol. Microbiol.">
        <title>Complete genome sequence of Corynebacterium casei LMG S-19264T (=DSM 44701T), isolated from a smear-ripened cheese.</title>
        <authorList>
            <consortium name="US DOE Joint Genome Institute (JGI-PGF)"/>
            <person name="Walter F."/>
            <person name="Albersmeier A."/>
            <person name="Kalinowski J."/>
            <person name="Ruckert C."/>
        </authorList>
    </citation>
    <scope>NUCLEOTIDE SEQUENCE</scope>
    <source>
        <strain evidence="2">NBRC 110023</strain>
    </source>
</reference>
<dbReference type="AlphaFoldDB" id="A0AA37WH91"/>
<proteinExistence type="predicted"/>
<feature type="transmembrane region" description="Helical" evidence="1">
    <location>
        <begin position="82"/>
        <end position="103"/>
    </location>
</feature>
<evidence type="ECO:0008006" key="4">
    <source>
        <dbReference type="Google" id="ProtNLM"/>
    </source>
</evidence>
<keyword evidence="1" id="KW-0472">Membrane</keyword>